<keyword evidence="2" id="KW-1185">Reference proteome</keyword>
<dbReference type="Proteomes" id="UP000242457">
    <property type="component" value="Unassembled WGS sequence"/>
</dbReference>
<protein>
    <submittedName>
        <fullName evidence="1">Uncharacterized protein</fullName>
    </submittedName>
</protein>
<dbReference type="AlphaFoldDB" id="A0A2A3ETL2"/>
<accession>A0A2A3ETL2</accession>
<gene>
    <name evidence="1" type="ORF">APICC_05849</name>
</gene>
<dbReference type="EMBL" id="KZ288189">
    <property type="protein sequence ID" value="PBC34622.1"/>
    <property type="molecule type" value="Genomic_DNA"/>
</dbReference>
<evidence type="ECO:0000313" key="2">
    <source>
        <dbReference type="Proteomes" id="UP000242457"/>
    </source>
</evidence>
<evidence type="ECO:0000313" key="1">
    <source>
        <dbReference type="EMBL" id="PBC34622.1"/>
    </source>
</evidence>
<reference evidence="1 2" key="1">
    <citation type="submission" date="2014-07" db="EMBL/GenBank/DDBJ databases">
        <title>Genomic and transcriptomic analysis on Apis cerana provide comprehensive insights into honey bee biology.</title>
        <authorList>
            <person name="Diao Q."/>
            <person name="Sun L."/>
            <person name="Zheng H."/>
            <person name="Zheng H."/>
            <person name="Xu S."/>
            <person name="Wang S."/>
            <person name="Zeng Z."/>
            <person name="Hu F."/>
            <person name="Su S."/>
            <person name="Wu J."/>
        </authorList>
    </citation>
    <scope>NUCLEOTIDE SEQUENCE [LARGE SCALE GENOMIC DNA]</scope>
    <source>
        <tissue evidence="1">Pupae without intestine</tissue>
    </source>
</reference>
<organism evidence="1 2">
    <name type="scientific">Apis cerana cerana</name>
    <name type="common">Oriental honeybee</name>
    <dbReference type="NCBI Taxonomy" id="94128"/>
    <lineage>
        <taxon>Eukaryota</taxon>
        <taxon>Metazoa</taxon>
        <taxon>Ecdysozoa</taxon>
        <taxon>Arthropoda</taxon>
        <taxon>Hexapoda</taxon>
        <taxon>Insecta</taxon>
        <taxon>Pterygota</taxon>
        <taxon>Neoptera</taxon>
        <taxon>Endopterygota</taxon>
        <taxon>Hymenoptera</taxon>
        <taxon>Apocrita</taxon>
        <taxon>Aculeata</taxon>
        <taxon>Apoidea</taxon>
        <taxon>Anthophila</taxon>
        <taxon>Apidae</taxon>
        <taxon>Apis</taxon>
    </lineage>
</organism>
<name>A0A2A3ETL2_APICC</name>
<proteinExistence type="predicted"/>
<sequence length="61" mass="7294">MVKFLREYGRTFTPCHSSRHSSRLSKKTADMTFEKSSNSFRIHLKVQEQDEVYLLEHYGKQ</sequence>